<evidence type="ECO:0000256" key="5">
    <source>
        <dbReference type="SAM" id="SignalP"/>
    </source>
</evidence>
<dbReference type="EC" id="2.7.7.65" evidence="1"/>
<dbReference type="SUPFAM" id="SSF55073">
    <property type="entry name" value="Nucleotide cyclase"/>
    <property type="match status" value="1"/>
</dbReference>
<dbReference type="Gene3D" id="3.30.70.270">
    <property type="match status" value="1"/>
</dbReference>
<dbReference type="EMBL" id="JAUCBP010000011">
    <property type="protein sequence ID" value="MDM7861595.1"/>
    <property type="molecule type" value="Genomic_DNA"/>
</dbReference>
<dbReference type="InterPro" id="IPR043128">
    <property type="entry name" value="Rev_trsase/Diguanyl_cyclase"/>
</dbReference>
<gene>
    <name evidence="7" type="ORF">QTP81_13425</name>
</gene>
<dbReference type="Gene3D" id="1.25.40.10">
    <property type="entry name" value="Tetratricopeptide repeat domain"/>
    <property type="match status" value="1"/>
</dbReference>
<keyword evidence="4" id="KW-0812">Transmembrane</keyword>
<accession>A0ABT7SZI1</accession>
<dbReference type="Pfam" id="PF00990">
    <property type="entry name" value="GGDEF"/>
    <property type="match status" value="1"/>
</dbReference>
<keyword evidence="3" id="KW-0175">Coiled coil</keyword>
<dbReference type="NCBIfam" id="TIGR00254">
    <property type="entry name" value="GGDEF"/>
    <property type="match status" value="1"/>
</dbReference>
<protein>
    <recommendedName>
        <fullName evidence="1">diguanylate cyclase</fullName>
        <ecNumber evidence="1">2.7.7.65</ecNumber>
    </recommendedName>
</protein>
<evidence type="ECO:0000256" key="2">
    <source>
        <dbReference type="ARBA" id="ARBA00034247"/>
    </source>
</evidence>
<keyword evidence="7" id="KW-0548">Nucleotidyltransferase</keyword>
<keyword evidence="8" id="KW-1185">Reference proteome</keyword>
<name>A0ABT7SZI1_9ALTE</name>
<keyword evidence="4" id="KW-1133">Transmembrane helix</keyword>
<comment type="caution">
    <text evidence="7">The sequence shown here is derived from an EMBL/GenBank/DDBJ whole genome shotgun (WGS) entry which is preliminary data.</text>
</comment>
<dbReference type="PANTHER" id="PTHR45138:SF9">
    <property type="entry name" value="DIGUANYLATE CYCLASE DGCM-RELATED"/>
    <property type="match status" value="1"/>
</dbReference>
<dbReference type="Proteomes" id="UP001234343">
    <property type="component" value="Unassembled WGS sequence"/>
</dbReference>
<evidence type="ECO:0000313" key="7">
    <source>
        <dbReference type="EMBL" id="MDM7861595.1"/>
    </source>
</evidence>
<dbReference type="PANTHER" id="PTHR45138">
    <property type="entry name" value="REGULATORY COMPONENTS OF SENSORY TRANSDUCTION SYSTEM"/>
    <property type="match status" value="1"/>
</dbReference>
<dbReference type="SUPFAM" id="SSF48452">
    <property type="entry name" value="TPR-like"/>
    <property type="match status" value="2"/>
</dbReference>
<keyword evidence="5" id="KW-0732">Signal</keyword>
<sequence>MLKFILILFVMVTAGFNPVYAQQQSVDRFIAESQTPTYDCPASELAGRIDAFFQNASLTQQQRYALTVMQTHGQICDAKNDIAEQTLNALLTRDDVDRSTLYYASALYQLGFIYDVRGDTRRCEYYQRAQSLAENIYTDVHLSASLGLITECEGNEDEGVRLGKLFTLLERYSVAEEPGAVAHIHNNIGLLFGTLGQHVLAAEQYIKAHEIGLEVYTGSNQLSILISAITSLMASGNFDQAKETIEEFRRINYGVNTTLSNFWLLFAEAGYFYRTAQYDELRVSIAQWQEMKNDINNVTYRNLFRWYAAVLCLADKDKACLQTFLDAEAQTSDSYKAYVGRNKDYLKFITDVHFLLGNYQQAQQSYERFADQLLESSRADQASARILGIANLYSQINSLEASLERSQRNRDRLVIAGIAAAIVSLLILAAFLYHWHMTRESIDPVTQLLNNRTALRRIERIAPPSEGKTNALAIFDLGNFREVNRLVGSTKADLVLEQIANTLRDVTRGTDVVGRFAPEQFILCLPDIEEQTAKSFFERIREALENTDLGEDANQSISVRSAISIYIATSAFDDLDEILDDMTRSFDI</sequence>
<evidence type="ECO:0000256" key="4">
    <source>
        <dbReference type="SAM" id="Phobius"/>
    </source>
</evidence>
<feature type="chain" id="PRO_5045369566" description="diguanylate cyclase" evidence="5">
    <location>
        <begin position="22"/>
        <end position="588"/>
    </location>
</feature>
<evidence type="ECO:0000313" key="8">
    <source>
        <dbReference type="Proteomes" id="UP001234343"/>
    </source>
</evidence>
<keyword evidence="7" id="KW-0808">Transferase</keyword>
<feature type="coiled-coil region" evidence="3">
    <location>
        <begin position="389"/>
        <end position="416"/>
    </location>
</feature>
<feature type="transmembrane region" description="Helical" evidence="4">
    <location>
        <begin position="413"/>
        <end position="433"/>
    </location>
</feature>
<comment type="catalytic activity">
    <reaction evidence="2">
        <text>2 GTP = 3',3'-c-di-GMP + 2 diphosphate</text>
        <dbReference type="Rhea" id="RHEA:24898"/>
        <dbReference type="ChEBI" id="CHEBI:33019"/>
        <dbReference type="ChEBI" id="CHEBI:37565"/>
        <dbReference type="ChEBI" id="CHEBI:58805"/>
        <dbReference type="EC" id="2.7.7.65"/>
    </reaction>
</comment>
<dbReference type="InterPro" id="IPR000160">
    <property type="entry name" value="GGDEF_dom"/>
</dbReference>
<evidence type="ECO:0000256" key="1">
    <source>
        <dbReference type="ARBA" id="ARBA00012528"/>
    </source>
</evidence>
<keyword evidence="4" id="KW-0472">Membrane</keyword>
<proteinExistence type="predicted"/>
<dbReference type="PROSITE" id="PS50887">
    <property type="entry name" value="GGDEF"/>
    <property type="match status" value="1"/>
</dbReference>
<feature type="domain" description="GGDEF" evidence="6">
    <location>
        <begin position="468"/>
        <end position="588"/>
    </location>
</feature>
<organism evidence="7 8">
    <name type="scientific">Alteromonas arenosi</name>
    <dbReference type="NCBI Taxonomy" id="3055817"/>
    <lineage>
        <taxon>Bacteria</taxon>
        <taxon>Pseudomonadati</taxon>
        <taxon>Pseudomonadota</taxon>
        <taxon>Gammaproteobacteria</taxon>
        <taxon>Alteromonadales</taxon>
        <taxon>Alteromonadaceae</taxon>
        <taxon>Alteromonas/Salinimonas group</taxon>
        <taxon>Alteromonas</taxon>
    </lineage>
</organism>
<reference evidence="7 8" key="1">
    <citation type="submission" date="2023-06" db="EMBL/GenBank/DDBJ databases">
        <title>Alteromonas sp. ASW11-36 isolated from intertidal sand.</title>
        <authorList>
            <person name="Li Y."/>
        </authorList>
    </citation>
    <scope>NUCLEOTIDE SEQUENCE [LARGE SCALE GENOMIC DNA]</scope>
    <source>
        <strain evidence="7 8">ASW11-36</strain>
    </source>
</reference>
<evidence type="ECO:0000256" key="3">
    <source>
        <dbReference type="SAM" id="Coils"/>
    </source>
</evidence>
<dbReference type="InterPro" id="IPR029787">
    <property type="entry name" value="Nucleotide_cyclase"/>
</dbReference>
<evidence type="ECO:0000259" key="6">
    <source>
        <dbReference type="PROSITE" id="PS50887"/>
    </source>
</evidence>
<dbReference type="GO" id="GO:0052621">
    <property type="term" value="F:diguanylate cyclase activity"/>
    <property type="evidence" value="ECO:0007669"/>
    <property type="project" value="UniProtKB-EC"/>
</dbReference>
<dbReference type="CDD" id="cd01949">
    <property type="entry name" value="GGDEF"/>
    <property type="match status" value="1"/>
</dbReference>
<dbReference type="SMART" id="SM00267">
    <property type="entry name" value="GGDEF"/>
    <property type="match status" value="1"/>
</dbReference>
<feature type="signal peptide" evidence="5">
    <location>
        <begin position="1"/>
        <end position="21"/>
    </location>
</feature>
<dbReference type="InterPro" id="IPR011990">
    <property type="entry name" value="TPR-like_helical_dom_sf"/>
</dbReference>
<dbReference type="InterPro" id="IPR050469">
    <property type="entry name" value="Diguanylate_Cyclase"/>
</dbReference>
<dbReference type="RefSeq" id="WP_289366217.1">
    <property type="nucleotide sequence ID" value="NZ_JAUCBP010000011.1"/>
</dbReference>